<keyword evidence="2" id="KW-0472">Membrane</keyword>
<dbReference type="Gene3D" id="3.10.310.50">
    <property type="match status" value="1"/>
</dbReference>
<evidence type="ECO:0000259" key="3">
    <source>
        <dbReference type="Pfam" id="PF04536"/>
    </source>
</evidence>
<organism evidence="4 5">
    <name type="scientific">Mucilaginibacter hurinus</name>
    <dbReference type="NCBI Taxonomy" id="2201324"/>
    <lineage>
        <taxon>Bacteria</taxon>
        <taxon>Pseudomonadati</taxon>
        <taxon>Bacteroidota</taxon>
        <taxon>Sphingobacteriia</taxon>
        <taxon>Sphingobacteriales</taxon>
        <taxon>Sphingobacteriaceae</taxon>
        <taxon>Mucilaginibacter</taxon>
    </lineage>
</organism>
<keyword evidence="5" id="KW-1185">Reference proteome</keyword>
<sequence>MKRLFTILFVFIGLTAFSQIPKPLPDTYVNDFASLLNEDQIDSLNKKIHIIEKQSGVQLALVLVNEIPKDYEIEDYSLLIARKWGVGKNDDGLVYVAAINQRKQRMEVARDLEGKIPDIIAFEIMERLKPYFKNKNYYNGLNVLVDNIAQELSVDLGQLAMETYSNDEPPLPVVEWYDYVIAGIVLLVILTLFYGLIRFIKAVRKNIKVIENQRYMDLINRGRTFNAIPEQRYRERDYRPYDRQSDRPGRSYKTESSNGYKSDTSKYGNWGGNKGRDSQSNKGFSGGGATSDW</sequence>
<name>A0A367GR21_9SPHI</name>
<accession>A0A367GR21</accession>
<gene>
    <name evidence="4" type="ORF">DJ568_08215</name>
</gene>
<comment type="caution">
    <text evidence="4">The sequence shown here is derived from an EMBL/GenBank/DDBJ whole genome shotgun (WGS) entry which is preliminary data.</text>
</comment>
<dbReference type="PANTHER" id="PTHR30373">
    <property type="entry name" value="UPF0603 PROTEIN YGCG"/>
    <property type="match status" value="1"/>
</dbReference>
<feature type="region of interest" description="Disordered" evidence="1">
    <location>
        <begin position="236"/>
        <end position="293"/>
    </location>
</feature>
<proteinExistence type="predicted"/>
<evidence type="ECO:0000256" key="2">
    <source>
        <dbReference type="SAM" id="Phobius"/>
    </source>
</evidence>
<feature type="transmembrane region" description="Helical" evidence="2">
    <location>
        <begin position="176"/>
        <end position="197"/>
    </location>
</feature>
<feature type="compositionally biased region" description="Polar residues" evidence="1">
    <location>
        <begin position="254"/>
        <end position="267"/>
    </location>
</feature>
<dbReference type="InterPro" id="IPR007621">
    <property type="entry name" value="TPM_dom"/>
</dbReference>
<dbReference type="RefSeq" id="WP_114004786.1">
    <property type="nucleotide sequence ID" value="NZ_QGDC01000004.1"/>
</dbReference>
<dbReference type="OrthoDB" id="797162at2"/>
<dbReference type="PANTHER" id="PTHR30373:SF2">
    <property type="entry name" value="UPF0603 PROTEIN YGCG"/>
    <property type="match status" value="1"/>
</dbReference>
<feature type="compositionally biased region" description="Basic and acidic residues" evidence="1">
    <location>
        <begin position="236"/>
        <end position="253"/>
    </location>
</feature>
<evidence type="ECO:0000313" key="5">
    <source>
        <dbReference type="Proteomes" id="UP000253209"/>
    </source>
</evidence>
<evidence type="ECO:0000256" key="1">
    <source>
        <dbReference type="SAM" id="MobiDB-lite"/>
    </source>
</evidence>
<dbReference type="AlphaFoldDB" id="A0A367GR21"/>
<feature type="domain" description="TPM" evidence="3">
    <location>
        <begin position="29"/>
        <end position="150"/>
    </location>
</feature>
<reference evidence="4 5" key="1">
    <citation type="submission" date="2018-05" db="EMBL/GenBank/DDBJ databases">
        <title>Mucilaginibacter hurinus sp. nov., isolated from briquette warehouse soil.</title>
        <authorList>
            <person name="Choi L."/>
        </authorList>
    </citation>
    <scope>NUCLEOTIDE SEQUENCE [LARGE SCALE GENOMIC DNA]</scope>
    <source>
        <strain evidence="4 5">ZR32</strain>
    </source>
</reference>
<dbReference type="Proteomes" id="UP000253209">
    <property type="component" value="Unassembled WGS sequence"/>
</dbReference>
<dbReference type="Pfam" id="PF04536">
    <property type="entry name" value="TPM_phosphatase"/>
    <property type="match status" value="1"/>
</dbReference>
<feature type="compositionally biased region" description="Gly residues" evidence="1">
    <location>
        <begin position="284"/>
        <end position="293"/>
    </location>
</feature>
<keyword evidence="2" id="KW-1133">Transmembrane helix</keyword>
<keyword evidence="2" id="KW-0812">Transmembrane</keyword>
<dbReference type="EMBL" id="QGDC01000004">
    <property type="protein sequence ID" value="RCH55163.1"/>
    <property type="molecule type" value="Genomic_DNA"/>
</dbReference>
<evidence type="ECO:0000313" key="4">
    <source>
        <dbReference type="EMBL" id="RCH55163.1"/>
    </source>
</evidence>
<protein>
    <recommendedName>
        <fullName evidence="3">TPM domain-containing protein</fullName>
    </recommendedName>
</protein>